<dbReference type="GO" id="GO:0005634">
    <property type="term" value="C:nucleus"/>
    <property type="evidence" value="ECO:0007669"/>
    <property type="project" value="TreeGrafter"/>
</dbReference>
<dbReference type="EMBL" id="CAJOBB010000510">
    <property type="protein sequence ID" value="CAF3695649.1"/>
    <property type="molecule type" value="Genomic_DNA"/>
</dbReference>
<feature type="compositionally biased region" description="Low complexity" evidence="11">
    <location>
        <begin position="410"/>
        <end position="425"/>
    </location>
</feature>
<dbReference type="InterPro" id="IPR008271">
    <property type="entry name" value="Ser/Thr_kinase_AS"/>
</dbReference>
<dbReference type="AlphaFoldDB" id="A0A818UA81"/>
<evidence type="ECO:0000256" key="4">
    <source>
        <dbReference type="ARBA" id="ARBA00022679"/>
    </source>
</evidence>
<sequence>MEVTSTITKTFKKFTIPRSTSSMGSFTTANGTATNLEQKFEELTTNQLTQVPPYNGHSSSNHKHPPLSYVQHMRPPIKIEIKQKKRRTSFRNLSQFLKRSHSTSTDLSTIASNHTSTNNDQQQQQQQQQQQNKLTADLIYQRLHSKQMDDTDSSFITRSNTSIMCNGSGHALVPISEEENPLPTKQINRLRTTNIDDDDYYYDNTTRSDSGVLTHQQTQRIAPSLSLSSSSSFISAHTSSPSGISSTSNKNRNLIINSNQYQQRDDPIKPSQSSSSVTSNIGTALSVLANNTTNKHYLTNSISLHGDVHSLSNAQKNDHHLSTSAINEVDLSSSSTNSKDRTAIPPTMSLTFDNSTKQIPTPNVEYSTQQTTKVKLREHSSKKRKTLRDLKSRISLPPELKQSFSFTKLSSSSNNNNHNNNNNNNQAPGIDVINKLKLSKQLQQHPQRSSYYQTNSLSTQALNNILHQSNSSLLRLSPSQLNTSINGQLSRNEQRLSMLDLGFGKIESYVKLEKLGEGTYATVYKGKSHLLNGYIALKEIRLEQEEGAPCTALREVSLLKGLKHTNIVSLHDIIFNQTTLTLVFEYVEKDLKQYMDDCANILNIKNVRLFLFQLLRGLDYCHSKKILHRDLKPQNLLINERGELKLADFGLARIKSFPTKTYSHEVVTLWYRPPDVLLGSTEYSTPIDVWAVGCIFYEMACGRPLFAGTKVDEELYLIFKCLGTPTEQTLPGVTTNPDFQALRLPHYHGESLHHLAPRLDQVGIDLLERFLRYNPHSRISAHDAMMHKFFSCYPPSIYTLGPLQSVLDLNEIALTRDHGSKLISASLMKTAISKRSSVHL</sequence>
<dbReference type="PROSITE" id="PS50011">
    <property type="entry name" value="PROTEIN_KINASE_DOM"/>
    <property type="match status" value="1"/>
</dbReference>
<evidence type="ECO:0000256" key="1">
    <source>
        <dbReference type="ARBA" id="ARBA00006485"/>
    </source>
</evidence>
<dbReference type="GO" id="GO:0005737">
    <property type="term" value="C:cytoplasm"/>
    <property type="evidence" value="ECO:0007669"/>
    <property type="project" value="TreeGrafter"/>
</dbReference>
<comment type="caution">
    <text evidence="13">The sequence shown here is derived from an EMBL/GenBank/DDBJ whole genome shotgun (WGS) entry which is preliminary data.</text>
</comment>
<dbReference type="PANTHER" id="PTHR24056:SF246">
    <property type="entry name" value="ECDYSONE-INDUCED PROTEIN 63E, ISOFORM N"/>
    <property type="match status" value="1"/>
</dbReference>
<dbReference type="InterPro" id="IPR050108">
    <property type="entry name" value="CDK"/>
</dbReference>
<dbReference type="SMART" id="SM00220">
    <property type="entry name" value="S_TKc"/>
    <property type="match status" value="1"/>
</dbReference>
<dbReference type="EC" id="2.7.11.22" evidence="2"/>
<keyword evidence="7 10" id="KW-0067">ATP-binding</keyword>
<feature type="region of interest" description="Disordered" evidence="11">
    <location>
        <begin position="408"/>
        <end position="429"/>
    </location>
</feature>
<gene>
    <name evidence="13" type="ORF">KXQ929_LOCUS10675</name>
</gene>
<dbReference type="Gene3D" id="3.30.200.20">
    <property type="entry name" value="Phosphorylase Kinase, domain 1"/>
    <property type="match status" value="1"/>
</dbReference>
<feature type="compositionally biased region" description="Polar residues" evidence="11">
    <location>
        <begin position="348"/>
        <end position="371"/>
    </location>
</feature>
<evidence type="ECO:0000256" key="9">
    <source>
        <dbReference type="ARBA" id="ARBA00048367"/>
    </source>
</evidence>
<keyword evidence="5 10" id="KW-0547">Nucleotide-binding</keyword>
<feature type="compositionally biased region" description="Polar residues" evidence="11">
    <location>
        <begin position="95"/>
        <end position="120"/>
    </location>
</feature>
<feature type="domain" description="Protein kinase" evidence="12">
    <location>
        <begin position="509"/>
        <end position="790"/>
    </location>
</feature>
<dbReference type="FunFam" id="1.10.510.10:FF:000611">
    <property type="entry name" value="CMGC family protein kinase"/>
    <property type="match status" value="1"/>
</dbReference>
<dbReference type="FunFam" id="3.30.200.20:FF:000124">
    <property type="entry name" value="Cyclin-dependent kinase 4"/>
    <property type="match status" value="1"/>
</dbReference>
<comment type="similarity">
    <text evidence="1">Belongs to the protein kinase superfamily. CMGC Ser/Thr protein kinase family. CDC2/CDKX subfamily.</text>
</comment>
<evidence type="ECO:0000313" key="14">
    <source>
        <dbReference type="Proteomes" id="UP000663868"/>
    </source>
</evidence>
<feature type="compositionally biased region" description="Polar residues" evidence="11">
    <location>
        <begin position="328"/>
        <end position="337"/>
    </location>
</feature>
<comment type="catalytic activity">
    <reaction evidence="8">
        <text>L-threonyl-[protein] + ATP = O-phospho-L-threonyl-[protein] + ADP + H(+)</text>
        <dbReference type="Rhea" id="RHEA:46608"/>
        <dbReference type="Rhea" id="RHEA-COMP:11060"/>
        <dbReference type="Rhea" id="RHEA-COMP:11605"/>
        <dbReference type="ChEBI" id="CHEBI:15378"/>
        <dbReference type="ChEBI" id="CHEBI:30013"/>
        <dbReference type="ChEBI" id="CHEBI:30616"/>
        <dbReference type="ChEBI" id="CHEBI:61977"/>
        <dbReference type="ChEBI" id="CHEBI:456216"/>
        <dbReference type="EC" id="2.7.11.22"/>
    </reaction>
</comment>
<feature type="region of interest" description="Disordered" evidence="11">
    <location>
        <begin position="328"/>
        <end position="371"/>
    </location>
</feature>
<evidence type="ECO:0000259" key="12">
    <source>
        <dbReference type="PROSITE" id="PS50011"/>
    </source>
</evidence>
<dbReference type="InterPro" id="IPR000719">
    <property type="entry name" value="Prot_kinase_dom"/>
</dbReference>
<evidence type="ECO:0000256" key="2">
    <source>
        <dbReference type="ARBA" id="ARBA00012425"/>
    </source>
</evidence>
<dbReference type="PANTHER" id="PTHR24056">
    <property type="entry name" value="CELL DIVISION PROTEIN KINASE"/>
    <property type="match status" value="1"/>
</dbReference>
<evidence type="ECO:0000256" key="7">
    <source>
        <dbReference type="ARBA" id="ARBA00022840"/>
    </source>
</evidence>
<evidence type="ECO:0000256" key="6">
    <source>
        <dbReference type="ARBA" id="ARBA00022777"/>
    </source>
</evidence>
<feature type="region of interest" description="Disordered" evidence="11">
    <location>
        <begin position="259"/>
        <end position="278"/>
    </location>
</feature>
<keyword evidence="3" id="KW-0723">Serine/threonine-protein kinase</keyword>
<dbReference type="GO" id="GO:0005524">
    <property type="term" value="F:ATP binding"/>
    <property type="evidence" value="ECO:0007669"/>
    <property type="project" value="UniProtKB-UniRule"/>
</dbReference>
<feature type="region of interest" description="Disordered" evidence="11">
    <location>
        <begin position="95"/>
        <end position="133"/>
    </location>
</feature>
<dbReference type="Pfam" id="PF00069">
    <property type="entry name" value="Pkinase"/>
    <property type="match status" value="1"/>
</dbReference>
<organism evidence="13 14">
    <name type="scientific">Adineta steineri</name>
    <dbReference type="NCBI Taxonomy" id="433720"/>
    <lineage>
        <taxon>Eukaryota</taxon>
        <taxon>Metazoa</taxon>
        <taxon>Spiralia</taxon>
        <taxon>Gnathifera</taxon>
        <taxon>Rotifera</taxon>
        <taxon>Eurotatoria</taxon>
        <taxon>Bdelloidea</taxon>
        <taxon>Adinetida</taxon>
        <taxon>Adinetidae</taxon>
        <taxon>Adineta</taxon>
    </lineage>
</organism>
<feature type="compositionally biased region" description="Low complexity" evidence="11">
    <location>
        <begin position="121"/>
        <end position="131"/>
    </location>
</feature>
<accession>A0A818UA81</accession>
<protein>
    <recommendedName>
        <fullName evidence="2">cyclin-dependent kinase</fullName>
        <ecNumber evidence="2">2.7.11.22</ecNumber>
    </recommendedName>
</protein>
<dbReference type="Gene3D" id="1.10.510.10">
    <property type="entry name" value="Transferase(Phosphotransferase) domain 1"/>
    <property type="match status" value="1"/>
</dbReference>
<dbReference type="PROSITE" id="PS00108">
    <property type="entry name" value="PROTEIN_KINASE_ST"/>
    <property type="match status" value="1"/>
</dbReference>
<dbReference type="InterPro" id="IPR017441">
    <property type="entry name" value="Protein_kinase_ATP_BS"/>
</dbReference>
<evidence type="ECO:0000256" key="3">
    <source>
        <dbReference type="ARBA" id="ARBA00022527"/>
    </source>
</evidence>
<feature type="binding site" evidence="10">
    <location>
        <position position="538"/>
    </location>
    <ligand>
        <name>ATP</name>
        <dbReference type="ChEBI" id="CHEBI:30616"/>
    </ligand>
</feature>
<dbReference type="PROSITE" id="PS00107">
    <property type="entry name" value="PROTEIN_KINASE_ATP"/>
    <property type="match status" value="1"/>
</dbReference>
<dbReference type="InterPro" id="IPR011009">
    <property type="entry name" value="Kinase-like_dom_sf"/>
</dbReference>
<reference evidence="13" key="1">
    <citation type="submission" date="2021-02" db="EMBL/GenBank/DDBJ databases">
        <authorList>
            <person name="Nowell W R."/>
        </authorList>
    </citation>
    <scope>NUCLEOTIDE SEQUENCE</scope>
</reference>
<proteinExistence type="inferred from homology"/>
<comment type="catalytic activity">
    <reaction evidence="9">
        <text>L-seryl-[protein] + ATP = O-phospho-L-seryl-[protein] + ADP + H(+)</text>
        <dbReference type="Rhea" id="RHEA:17989"/>
        <dbReference type="Rhea" id="RHEA-COMP:9863"/>
        <dbReference type="Rhea" id="RHEA-COMP:11604"/>
        <dbReference type="ChEBI" id="CHEBI:15378"/>
        <dbReference type="ChEBI" id="CHEBI:29999"/>
        <dbReference type="ChEBI" id="CHEBI:30616"/>
        <dbReference type="ChEBI" id="CHEBI:83421"/>
        <dbReference type="ChEBI" id="CHEBI:456216"/>
        <dbReference type="EC" id="2.7.11.22"/>
    </reaction>
</comment>
<dbReference type="Proteomes" id="UP000663868">
    <property type="component" value="Unassembled WGS sequence"/>
</dbReference>
<evidence type="ECO:0000256" key="10">
    <source>
        <dbReference type="PROSITE-ProRule" id="PRU10141"/>
    </source>
</evidence>
<keyword evidence="6" id="KW-0418">Kinase</keyword>
<dbReference type="GO" id="GO:0004693">
    <property type="term" value="F:cyclin-dependent protein serine/threonine kinase activity"/>
    <property type="evidence" value="ECO:0007669"/>
    <property type="project" value="UniProtKB-EC"/>
</dbReference>
<evidence type="ECO:0000313" key="13">
    <source>
        <dbReference type="EMBL" id="CAF3695649.1"/>
    </source>
</evidence>
<evidence type="ECO:0000256" key="11">
    <source>
        <dbReference type="SAM" id="MobiDB-lite"/>
    </source>
</evidence>
<evidence type="ECO:0000256" key="8">
    <source>
        <dbReference type="ARBA" id="ARBA00047811"/>
    </source>
</evidence>
<name>A0A818UA81_9BILA</name>
<evidence type="ECO:0000256" key="5">
    <source>
        <dbReference type="ARBA" id="ARBA00022741"/>
    </source>
</evidence>
<keyword evidence="4" id="KW-0808">Transferase</keyword>
<dbReference type="SUPFAM" id="SSF56112">
    <property type="entry name" value="Protein kinase-like (PK-like)"/>
    <property type="match status" value="1"/>
</dbReference>